<reference evidence="6 7" key="1">
    <citation type="submission" date="2020-05" db="EMBL/GenBank/DDBJ databases">
        <title>Complete genome sequence of Gemmatimonas greenlandica TET16.</title>
        <authorList>
            <person name="Zeng Y."/>
        </authorList>
    </citation>
    <scope>NUCLEOTIDE SEQUENCE [LARGE SCALE GENOMIC DNA]</scope>
    <source>
        <strain evidence="6 7">TET16</strain>
    </source>
</reference>
<evidence type="ECO:0000313" key="6">
    <source>
        <dbReference type="EMBL" id="QJR37860.1"/>
    </source>
</evidence>
<dbReference type="SUPFAM" id="SSF52540">
    <property type="entry name" value="P-loop containing nucleoside triphosphate hydrolases"/>
    <property type="match status" value="1"/>
</dbReference>
<dbReference type="Pfam" id="PF00005">
    <property type="entry name" value="ABC_tran"/>
    <property type="match status" value="1"/>
</dbReference>
<keyword evidence="3 6" id="KW-0067">ATP-binding</keyword>
<dbReference type="InterPro" id="IPR017911">
    <property type="entry name" value="MacB-like_ATP-bd"/>
</dbReference>
<dbReference type="RefSeq" id="WP_171227296.1">
    <property type="nucleotide sequence ID" value="NZ_CP053085.1"/>
</dbReference>
<evidence type="ECO:0000256" key="2">
    <source>
        <dbReference type="ARBA" id="ARBA00022741"/>
    </source>
</evidence>
<dbReference type="InterPro" id="IPR003593">
    <property type="entry name" value="AAA+_ATPase"/>
</dbReference>
<dbReference type="GO" id="GO:0005524">
    <property type="term" value="F:ATP binding"/>
    <property type="evidence" value="ECO:0007669"/>
    <property type="project" value="UniProtKB-KW"/>
</dbReference>
<evidence type="ECO:0000256" key="4">
    <source>
        <dbReference type="ARBA" id="ARBA00038388"/>
    </source>
</evidence>
<gene>
    <name evidence="6" type="ORF">HKW67_21200</name>
</gene>
<sequence>MTTHSRTIALEGRGLTKVFGAGELAVTALHPTDIAVHEGEVLVIMGPSGSGKTTLLSMLGLVLSPSGGEVRLGGDNVTHASADALALIRRQRLGFVFQQFNLLPSLSALENAAVPLLLAGVPRRERLARAADALALVGVSARASHRPRLLSGGQQQRVAIARALVAGAPVLLCDEPTASLDGETGRGILAALRELADRERRAVVIVTHDDRVRAIADRFVHVVDGRVTSDDGSIHHVSSTHSEVQHD</sequence>
<protein>
    <submittedName>
        <fullName evidence="6">ABC transporter ATP-binding protein</fullName>
    </submittedName>
</protein>
<keyword evidence="1" id="KW-0813">Transport</keyword>
<keyword evidence="7" id="KW-1185">Reference proteome</keyword>
<name>A0A6M4IT80_9BACT</name>
<evidence type="ECO:0000313" key="7">
    <source>
        <dbReference type="Proteomes" id="UP000500938"/>
    </source>
</evidence>
<organism evidence="6 7">
    <name type="scientific">Gemmatimonas groenlandica</name>
    <dbReference type="NCBI Taxonomy" id="2732249"/>
    <lineage>
        <taxon>Bacteria</taxon>
        <taxon>Pseudomonadati</taxon>
        <taxon>Gemmatimonadota</taxon>
        <taxon>Gemmatimonadia</taxon>
        <taxon>Gemmatimonadales</taxon>
        <taxon>Gemmatimonadaceae</taxon>
        <taxon>Gemmatimonas</taxon>
    </lineage>
</organism>
<dbReference type="PROSITE" id="PS00211">
    <property type="entry name" value="ABC_TRANSPORTER_1"/>
    <property type="match status" value="1"/>
</dbReference>
<dbReference type="InterPro" id="IPR027417">
    <property type="entry name" value="P-loop_NTPase"/>
</dbReference>
<dbReference type="PANTHER" id="PTHR24220:SF86">
    <property type="entry name" value="ABC TRANSPORTER ABCH.1"/>
    <property type="match status" value="1"/>
</dbReference>
<comment type="similarity">
    <text evidence="4">Belongs to the ABC transporter superfamily. Macrolide exporter (TC 3.A.1.122) family.</text>
</comment>
<dbReference type="EMBL" id="CP053085">
    <property type="protein sequence ID" value="QJR37860.1"/>
    <property type="molecule type" value="Genomic_DNA"/>
</dbReference>
<dbReference type="GO" id="GO:0098796">
    <property type="term" value="C:membrane protein complex"/>
    <property type="evidence" value="ECO:0007669"/>
    <property type="project" value="UniProtKB-ARBA"/>
</dbReference>
<dbReference type="FunFam" id="3.40.50.300:FF:000032">
    <property type="entry name" value="Export ABC transporter ATP-binding protein"/>
    <property type="match status" value="1"/>
</dbReference>
<dbReference type="PROSITE" id="PS50893">
    <property type="entry name" value="ABC_TRANSPORTER_2"/>
    <property type="match status" value="1"/>
</dbReference>
<dbReference type="InterPro" id="IPR003439">
    <property type="entry name" value="ABC_transporter-like_ATP-bd"/>
</dbReference>
<evidence type="ECO:0000256" key="3">
    <source>
        <dbReference type="ARBA" id="ARBA00022840"/>
    </source>
</evidence>
<dbReference type="InterPro" id="IPR017871">
    <property type="entry name" value="ABC_transporter-like_CS"/>
</dbReference>
<dbReference type="InterPro" id="IPR015854">
    <property type="entry name" value="ABC_transpr_LolD-like"/>
</dbReference>
<dbReference type="Proteomes" id="UP000500938">
    <property type="component" value="Chromosome"/>
</dbReference>
<accession>A0A6M4IT80</accession>
<dbReference type="PANTHER" id="PTHR24220">
    <property type="entry name" value="IMPORT ATP-BINDING PROTEIN"/>
    <property type="match status" value="1"/>
</dbReference>
<dbReference type="GO" id="GO:0016887">
    <property type="term" value="F:ATP hydrolysis activity"/>
    <property type="evidence" value="ECO:0007669"/>
    <property type="project" value="InterPro"/>
</dbReference>
<dbReference type="GO" id="GO:0022857">
    <property type="term" value="F:transmembrane transporter activity"/>
    <property type="evidence" value="ECO:0007669"/>
    <property type="project" value="TreeGrafter"/>
</dbReference>
<feature type="domain" description="ABC transporter" evidence="5">
    <location>
        <begin position="10"/>
        <end position="246"/>
    </location>
</feature>
<keyword evidence="2" id="KW-0547">Nucleotide-binding</keyword>
<dbReference type="AlphaFoldDB" id="A0A6M4IT80"/>
<proteinExistence type="inferred from homology"/>
<dbReference type="KEGG" id="ggr:HKW67_21200"/>
<dbReference type="SMART" id="SM00382">
    <property type="entry name" value="AAA"/>
    <property type="match status" value="1"/>
</dbReference>
<dbReference type="CDD" id="cd03255">
    <property type="entry name" value="ABC_MJ0796_LolCDE_FtsE"/>
    <property type="match status" value="1"/>
</dbReference>
<dbReference type="Gene3D" id="3.40.50.300">
    <property type="entry name" value="P-loop containing nucleotide triphosphate hydrolases"/>
    <property type="match status" value="1"/>
</dbReference>
<dbReference type="GO" id="GO:0005886">
    <property type="term" value="C:plasma membrane"/>
    <property type="evidence" value="ECO:0007669"/>
    <property type="project" value="TreeGrafter"/>
</dbReference>
<evidence type="ECO:0000256" key="1">
    <source>
        <dbReference type="ARBA" id="ARBA00022448"/>
    </source>
</evidence>
<evidence type="ECO:0000259" key="5">
    <source>
        <dbReference type="PROSITE" id="PS50893"/>
    </source>
</evidence>